<dbReference type="PANTHER" id="PTHR12221:SF6">
    <property type="entry name" value="PESCADILLO HOMOLOG"/>
    <property type="match status" value="1"/>
</dbReference>
<reference evidence="9 10" key="1">
    <citation type="submission" date="2015-01" db="EMBL/GenBank/DDBJ databases">
        <title>Evolution of Trichinella species and genotypes.</title>
        <authorList>
            <person name="Korhonen P.K."/>
            <person name="Edoardo P."/>
            <person name="Giuseppe L.R."/>
            <person name="Gasser R.B."/>
        </authorList>
    </citation>
    <scope>NUCLEOTIDE SEQUENCE [LARGE SCALE GENOMIC DNA]</scope>
    <source>
        <strain evidence="8">ISS176</strain>
        <strain evidence="7">ISS588</strain>
    </source>
</reference>
<keyword evidence="1 4" id="KW-0690">Ribosome biogenesis</keyword>
<dbReference type="GO" id="GO:0030687">
    <property type="term" value="C:preribosome, large subunit precursor"/>
    <property type="evidence" value="ECO:0007669"/>
    <property type="project" value="UniProtKB-UniRule"/>
</dbReference>
<feature type="region of interest" description="Disordered" evidence="5">
    <location>
        <begin position="472"/>
        <end position="493"/>
    </location>
</feature>
<keyword evidence="2 4" id="KW-0698">rRNA processing</keyword>
<dbReference type="EMBL" id="JYDV01000002">
    <property type="protein sequence ID" value="KRZ45588.1"/>
    <property type="molecule type" value="Genomic_DNA"/>
</dbReference>
<comment type="subcellular location">
    <subcellularLocation>
        <location evidence="4">Nucleus</location>
        <location evidence="4">Nucleolus</location>
    </subcellularLocation>
    <subcellularLocation>
        <location evidence="4">Nucleus</location>
        <location evidence="4">Nucleoplasm</location>
    </subcellularLocation>
</comment>
<dbReference type="FunFam" id="3.40.50.10190:FF:000002">
    <property type="entry name" value="Pescadillo homolog"/>
    <property type="match status" value="1"/>
</dbReference>
<comment type="similarity">
    <text evidence="4">Belongs to the pescadillo family.</text>
</comment>
<dbReference type="SUPFAM" id="SSF52113">
    <property type="entry name" value="BRCT domain"/>
    <property type="match status" value="1"/>
</dbReference>
<evidence type="ECO:0000256" key="5">
    <source>
        <dbReference type="SAM" id="MobiDB-lite"/>
    </source>
</evidence>
<protein>
    <recommendedName>
        <fullName evidence="4">Pescadillo homolog</fullName>
    </recommendedName>
</protein>
<comment type="function">
    <text evidence="4">Required for maturation of ribosomal RNAs and formation of the large ribosomal subunit.</text>
</comment>
<dbReference type="Proteomes" id="UP000054826">
    <property type="component" value="Unassembled WGS sequence"/>
</dbReference>
<dbReference type="GO" id="GO:0070545">
    <property type="term" value="C:PeBoW complex"/>
    <property type="evidence" value="ECO:0007669"/>
    <property type="project" value="TreeGrafter"/>
</dbReference>
<keyword evidence="3 4" id="KW-0539">Nucleus</keyword>
<evidence type="ECO:0000256" key="3">
    <source>
        <dbReference type="ARBA" id="ARBA00023242"/>
    </source>
</evidence>
<dbReference type="CDD" id="cd17709">
    <property type="entry name" value="BRCT_pescadillo_like"/>
    <property type="match status" value="1"/>
</dbReference>
<comment type="caution">
    <text evidence="7">The sequence shown here is derived from an EMBL/GenBank/DDBJ whole genome shotgun (WGS) entry which is preliminary data.</text>
</comment>
<name>A0A0V1JGX4_TRIPS</name>
<proteinExistence type="inferred from homology"/>
<evidence type="ECO:0000313" key="9">
    <source>
        <dbReference type="Proteomes" id="UP000054805"/>
    </source>
</evidence>
<dbReference type="InterPro" id="IPR010613">
    <property type="entry name" value="PES"/>
</dbReference>
<accession>A0A0V1JGX4</accession>
<evidence type="ECO:0000313" key="10">
    <source>
        <dbReference type="Proteomes" id="UP000054826"/>
    </source>
</evidence>
<keyword evidence="9" id="KW-1185">Reference proteome</keyword>
<feature type="compositionally biased region" description="Polar residues" evidence="5">
    <location>
        <begin position="472"/>
        <end position="483"/>
    </location>
</feature>
<dbReference type="PROSITE" id="PS50172">
    <property type="entry name" value="BRCT"/>
    <property type="match status" value="1"/>
</dbReference>
<dbReference type="InterPro" id="IPR001357">
    <property type="entry name" value="BRCT_dom"/>
</dbReference>
<dbReference type="SMART" id="SM00292">
    <property type="entry name" value="BRCT"/>
    <property type="match status" value="1"/>
</dbReference>
<evidence type="ECO:0000256" key="4">
    <source>
        <dbReference type="HAMAP-Rule" id="MF_03028"/>
    </source>
</evidence>
<dbReference type="PANTHER" id="PTHR12221">
    <property type="entry name" value="PESCADILLO - RELATED"/>
    <property type="match status" value="1"/>
</dbReference>
<dbReference type="HAMAP" id="MF_03028">
    <property type="entry name" value="Pescadillo"/>
    <property type="match status" value="1"/>
</dbReference>
<dbReference type="GO" id="GO:0005654">
    <property type="term" value="C:nucleoplasm"/>
    <property type="evidence" value="ECO:0007669"/>
    <property type="project" value="UniProtKB-SubCell"/>
</dbReference>
<sequence>MGKILKKYERGEATSYISRQRALRKLGLTLKDFRRLCILKGIYPHEPKHKKRVNKGGNVTKTWYLVKDICFLAHEPIIQKFREYKVFLRRLRRAKKNGQIKDAKRIFYSRPVFKYDHIVKERYPTFMDALRDLDDALCMCFLFSRLHRSKTIPSTMPHTCRRLTVEFMHYVIHSKGLRKVFVSIKGIYFQADVMGNSVTWIVPHDRCIEDTYEVDMSVMTSFIDFYMTMMGFVNFRLYRSIGLHYPPAVNFDKLKWVTDGFIGKKVGSKHTVFCKNEGIREKIYSLNENLVKETNSTVEEPSIDKFPDEGDESDSVQKELIERMRSIEVLQNLFAGFKIFLSREVPREALTFVIRSCGGQVSWDPIVEYGSKFSENDETITHQVVDRPTITNMIDNRIYIQPQWIFDCVNARMLLPVEDYYVGVKLPPHLSPFTEEKEGDYIPIEKIKLLEYQGKDVSNLLEKSGNVKVNASLQARESDNQQPSKRKEMKKEKMKMKKARKVEIAENPLKALEVKPGVVHKENGQKKLAEEKEELKLREMMIAKKYRRAYQKMKFGQKRQAKEVRKLVKKRKMIEDAVHENSEVIQDD</sequence>
<gene>
    <name evidence="7" type="primary">Pes1</name>
    <name evidence="7" type="ORF">T4B_205</name>
    <name evidence="8" type="ORF">T4C_4727</name>
</gene>
<dbReference type="GO" id="GO:0043021">
    <property type="term" value="F:ribonucleoprotein complex binding"/>
    <property type="evidence" value="ECO:0007669"/>
    <property type="project" value="UniProtKB-UniRule"/>
</dbReference>
<dbReference type="Pfam" id="PF16589">
    <property type="entry name" value="BRCT_2"/>
    <property type="match status" value="1"/>
</dbReference>
<dbReference type="EMBL" id="JYDS01000004">
    <property type="protein sequence ID" value="KRZ34233.1"/>
    <property type="molecule type" value="Genomic_DNA"/>
</dbReference>
<dbReference type="GO" id="GO:0000463">
    <property type="term" value="P:maturation of LSU-rRNA from tricistronic rRNA transcript (SSU-rRNA, 5.8S rRNA, LSU-rRNA)"/>
    <property type="evidence" value="ECO:0007669"/>
    <property type="project" value="UniProtKB-UniRule"/>
</dbReference>
<evidence type="ECO:0000256" key="2">
    <source>
        <dbReference type="ARBA" id="ARBA00022552"/>
    </source>
</evidence>
<dbReference type="AlphaFoldDB" id="A0A0V1JGX4"/>
<evidence type="ECO:0000256" key="1">
    <source>
        <dbReference type="ARBA" id="ARBA00022517"/>
    </source>
</evidence>
<evidence type="ECO:0000313" key="8">
    <source>
        <dbReference type="EMBL" id="KRZ45588.1"/>
    </source>
</evidence>
<dbReference type="InterPro" id="IPR036420">
    <property type="entry name" value="BRCT_dom_sf"/>
</dbReference>
<dbReference type="Gene3D" id="3.40.50.10190">
    <property type="entry name" value="BRCT domain"/>
    <property type="match status" value="1"/>
</dbReference>
<feature type="domain" description="BRCT" evidence="6">
    <location>
        <begin position="329"/>
        <end position="422"/>
    </location>
</feature>
<evidence type="ECO:0000313" key="7">
    <source>
        <dbReference type="EMBL" id="KRZ34233.1"/>
    </source>
</evidence>
<evidence type="ECO:0000259" key="6">
    <source>
        <dbReference type="PROSITE" id="PS50172"/>
    </source>
</evidence>
<dbReference type="Proteomes" id="UP000054805">
    <property type="component" value="Unassembled WGS sequence"/>
</dbReference>
<dbReference type="GO" id="GO:0003723">
    <property type="term" value="F:RNA binding"/>
    <property type="evidence" value="ECO:0007669"/>
    <property type="project" value="TreeGrafter"/>
</dbReference>
<dbReference type="GO" id="GO:0000466">
    <property type="term" value="P:maturation of 5.8S rRNA from tricistronic rRNA transcript (SSU-rRNA, 5.8S rRNA, LSU-rRNA)"/>
    <property type="evidence" value="ECO:0007669"/>
    <property type="project" value="UniProtKB-UniRule"/>
</dbReference>
<organism evidence="7 9">
    <name type="scientific">Trichinella pseudospiralis</name>
    <name type="common">Parasitic roundworm</name>
    <dbReference type="NCBI Taxonomy" id="6337"/>
    <lineage>
        <taxon>Eukaryota</taxon>
        <taxon>Metazoa</taxon>
        <taxon>Ecdysozoa</taxon>
        <taxon>Nematoda</taxon>
        <taxon>Enoplea</taxon>
        <taxon>Dorylaimia</taxon>
        <taxon>Trichinellida</taxon>
        <taxon>Trichinellidae</taxon>
        <taxon>Trichinella</taxon>
    </lineage>
</organism>
<dbReference type="Pfam" id="PF06732">
    <property type="entry name" value="Pescadillo_N"/>
    <property type="match status" value="1"/>
</dbReference>